<dbReference type="RefSeq" id="WP_131923364.1">
    <property type="nucleotide sequence ID" value="NZ_SMAG01000001.1"/>
</dbReference>
<dbReference type="PANTHER" id="PTHR30213:SF0">
    <property type="entry name" value="UPF0761 MEMBRANE PROTEIN YIHY"/>
    <property type="match status" value="1"/>
</dbReference>
<evidence type="ECO:0000256" key="6">
    <source>
        <dbReference type="SAM" id="Phobius"/>
    </source>
</evidence>
<dbReference type="PIRSF" id="PIRSF035875">
    <property type="entry name" value="RNase_BN"/>
    <property type="match status" value="1"/>
</dbReference>
<feature type="transmembrane region" description="Helical" evidence="6">
    <location>
        <begin position="236"/>
        <end position="263"/>
    </location>
</feature>
<dbReference type="PANTHER" id="PTHR30213">
    <property type="entry name" value="INNER MEMBRANE PROTEIN YHJD"/>
    <property type="match status" value="1"/>
</dbReference>
<evidence type="ECO:0000313" key="7">
    <source>
        <dbReference type="EMBL" id="TCS97000.1"/>
    </source>
</evidence>
<feature type="transmembrane region" description="Helical" evidence="6">
    <location>
        <begin position="85"/>
        <end position="105"/>
    </location>
</feature>
<evidence type="ECO:0000256" key="5">
    <source>
        <dbReference type="ARBA" id="ARBA00023136"/>
    </source>
</evidence>
<dbReference type="OrthoDB" id="9775903at2"/>
<dbReference type="InterPro" id="IPR017039">
    <property type="entry name" value="Virul_fac_BrkB"/>
</dbReference>
<feature type="transmembrane region" description="Helical" evidence="6">
    <location>
        <begin position="21"/>
        <end position="47"/>
    </location>
</feature>
<dbReference type="NCBIfam" id="TIGR00765">
    <property type="entry name" value="yihY_not_rbn"/>
    <property type="match status" value="1"/>
</dbReference>
<dbReference type="Pfam" id="PF03631">
    <property type="entry name" value="Virul_fac_BrkB"/>
    <property type="match status" value="1"/>
</dbReference>
<organism evidence="7 8">
    <name type="scientific">Hazenella coriacea</name>
    <dbReference type="NCBI Taxonomy" id="1179467"/>
    <lineage>
        <taxon>Bacteria</taxon>
        <taxon>Bacillati</taxon>
        <taxon>Bacillota</taxon>
        <taxon>Bacilli</taxon>
        <taxon>Bacillales</taxon>
        <taxon>Thermoactinomycetaceae</taxon>
        <taxon>Hazenella</taxon>
    </lineage>
</organism>
<reference evidence="7 8" key="1">
    <citation type="submission" date="2019-03" db="EMBL/GenBank/DDBJ databases">
        <title>Genomic Encyclopedia of Type Strains, Phase IV (KMG-IV): sequencing the most valuable type-strain genomes for metagenomic binning, comparative biology and taxonomic classification.</title>
        <authorList>
            <person name="Goeker M."/>
        </authorList>
    </citation>
    <scope>NUCLEOTIDE SEQUENCE [LARGE SCALE GENOMIC DNA]</scope>
    <source>
        <strain evidence="7 8">DSM 45707</strain>
    </source>
</reference>
<evidence type="ECO:0000256" key="1">
    <source>
        <dbReference type="ARBA" id="ARBA00004651"/>
    </source>
</evidence>
<keyword evidence="3 6" id="KW-0812">Transmembrane</keyword>
<name>A0A4R3LCI9_9BACL</name>
<evidence type="ECO:0000313" key="8">
    <source>
        <dbReference type="Proteomes" id="UP000294937"/>
    </source>
</evidence>
<keyword evidence="4 6" id="KW-1133">Transmembrane helix</keyword>
<dbReference type="AlphaFoldDB" id="A0A4R3LCI9"/>
<dbReference type="GO" id="GO:0005886">
    <property type="term" value="C:plasma membrane"/>
    <property type="evidence" value="ECO:0007669"/>
    <property type="project" value="UniProtKB-SubCell"/>
</dbReference>
<evidence type="ECO:0000256" key="4">
    <source>
        <dbReference type="ARBA" id="ARBA00022989"/>
    </source>
</evidence>
<comment type="subcellular location">
    <subcellularLocation>
        <location evidence="1">Cell membrane</location>
        <topology evidence="1">Multi-pass membrane protein</topology>
    </subcellularLocation>
</comment>
<feature type="transmembrane region" description="Helical" evidence="6">
    <location>
        <begin position="125"/>
        <end position="151"/>
    </location>
</feature>
<keyword evidence="8" id="KW-1185">Reference proteome</keyword>
<dbReference type="Proteomes" id="UP000294937">
    <property type="component" value="Unassembled WGS sequence"/>
</dbReference>
<comment type="caution">
    <text evidence="7">The sequence shown here is derived from an EMBL/GenBank/DDBJ whole genome shotgun (WGS) entry which is preliminary data.</text>
</comment>
<gene>
    <name evidence="7" type="ORF">EDD58_101647</name>
</gene>
<accession>A0A4R3LCI9</accession>
<keyword evidence="2" id="KW-1003">Cell membrane</keyword>
<evidence type="ECO:0000256" key="3">
    <source>
        <dbReference type="ARBA" id="ARBA00022692"/>
    </source>
</evidence>
<feature type="transmembrane region" description="Helical" evidence="6">
    <location>
        <begin position="171"/>
        <end position="191"/>
    </location>
</feature>
<evidence type="ECO:0000256" key="2">
    <source>
        <dbReference type="ARBA" id="ARBA00022475"/>
    </source>
</evidence>
<dbReference type="EMBL" id="SMAG01000001">
    <property type="protein sequence ID" value="TCS97000.1"/>
    <property type="molecule type" value="Genomic_DNA"/>
</dbReference>
<keyword evidence="5 6" id="KW-0472">Membrane</keyword>
<feature type="transmembrane region" description="Helical" evidence="6">
    <location>
        <begin position="203"/>
        <end position="224"/>
    </location>
</feature>
<sequence>MIKPFFFEFIRRLKEQQIFDLSAQLAYYFLMSIFPFLLLAVTLLGYLPISSKDILQFVRPYAPEDTYLLLASNLATILDEQRGGILSFSIIATTYLASAGFQSIVRIMDTAYEVEEDRPFWKEAVLGFFLMLGILLALIISLVLPVFGKMIGSYLFALLGLTDGTFTLLNWIRWILSSGVLLIAFISLYKFSPNIKVKFRQVLPGSLFATIGWQLSSLGFAYYVSPTRYSHIYGNLGGLIVLMIWFYLTAMILILGALINATLSKVRSKSMS</sequence>
<protein>
    <submittedName>
        <fullName evidence="7">Membrane protein</fullName>
    </submittedName>
</protein>
<proteinExistence type="predicted"/>